<evidence type="ECO:0000259" key="20">
    <source>
        <dbReference type="Pfam" id="PF13614"/>
    </source>
</evidence>
<dbReference type="InterPro" id="IPR003856">
    <property type="entry name" value="LPS_length_determ_N"/>
</dbReference>
<dbReference type="EC" id="2.7.10.2" evidence="4"/>
<evidence type="ECO:0000256" key="6">
    <source>
        <dbReference type="ARBA" id="ARBA00022519"/>
    </source>
</evidence>
<keyword evidence="10" id="KW-0418">Kinase</keyword>
<dbReference type="EMBL" id="CP067420">
    <property type="protein sequence ID" value="QQP88219.1"/>
    <property type="molecule type" value="Genomic_DNA"/>
</dbReference>
<evidence type="ECO:0000256" key="8">
    <source>
        <dbReference type="ARBA" id="ARBA00022692"/>
    </source>
</evidence>
<feature type="domain" description="AAA" evidence="20">
    <location>
        <begin position="551"/>
        <end position="713"/>
    </location>
</feature>
<evidence type="ECO:0000256" key="4">
    <source>
        <dbReference type="ARBA" id="ARBA00011903"/>
    </source>
</evidence>
<dbReference type="RefSeq" id="WP_201072805.1">
    <property type="nucleotide sequence ID" value="NZ_CP067420.1"/>
</dbReference>
<evidence type="ECO:0000256" key="14">
    <source>
        <dbReference type="ARBA" id="ARBA00023137"/>
    </source>
</evidence>
<keyword evidence="5" id="KW-1003">Cell membrane</keyword>
<comment type="subcellular location">
    <subcellularLocation>
        <location evidence="1">Cell inner membrane</location>
        <topology evidence="1">Multi-pass membrane protein</topology>
    </subcellularLocation>
</comment>
<dbReference type="Proteomes" id="UP000595197">
    <property type="component" value="Chromosome"/>
</dbReference>
<keyword evidence="7" id="KW-0808">Transferase</keyword>
<comment type="similarity">
    <text evidence="3">Belongs to the etk/wzc family.</text>
</comment>
<keyword evidence="8 18" id="KW-0812">Transmembrane</keyword>
<evidence type="ECO:0000256" key="13">
    <source>
        <dbReference type="ARBA" id="ARBA00023136"/>
    </source>
</evidence>
<comment type="similarity">
    <text evidence="2">Belongs to the CpsD/CapB family.</text>
</comment>
<evidence type="ECO:0000256" key="15">
    <source>
        <dbReference type="ARBA" id="ARBA00051245"/>
    </source>
</evidence>
<evidence type="ECO:0000256" key="10">
    <source>
        <dbReference type="ARBA" id="ARBA00022777"/>
    </source>
</evidence>
<keyword evidence="16" id="KW-0175">Coiled coil</keyword>
<feature type="coiled-coil region" evidence="16">
    <location>
        <begin position="241"/>
        <end position="304"/>
    </location>
</feature>
<evidence type="ECO:0000256" key="1">
    <source>
        <dbReference type="ARBA" id="ARBA00004429"/>
    </source>
</evidence>
<accession>A0ABX7B321</accession>
<dbReference type="Gene3D" id="3.40.50.300">
    <property type="entry name" value="P-loop containing nucleotide triphosphate hydrolases"/>
    <property type="match status" value="1"/>
</dbReference>
<evidence type="ECO:0000256" key="3">
    <source>
        <dbReference type="ARBA" id="ARBA00008883"/>
    </source>
</evidence>
<evidence type="ECO:0000256" key="17">
    <source>
        <dbReference type="SAM" id="MobiDB-lite"/>
    </source>
</evidence>
<evidence type="ECO:0000259" key="19">
    <source>
        <dbReference type="Pfam" id="PF02706"/>
    </source>
</evidence>
<evidence type="ECO:0000256" key="5">
    <source>
        <dbReference type="ARBA" id="ARBA00022475"/>
    </source>
</evidence>
<reference evidence="21" key="1">
    <citation type="submission" date="2021-02" db="EMBL/GenBank/DDBJ databases">
        <title>Skermanella TT6 skin isolate.</title>
        <authorList>
            <person name="Lee K."/>
            <person name="Ganzorig M."/>
        </authorList>
    </citation>
    <scope>NUCLEOTIDE SEQUENCE</scope>
    <source>
        <strain evidence="21">TT6</strain>
    </source>
</reference>
<feature type="transmembrane region" description="Helical" evidence="18">
    <location>
        <begin position="49"/>
        <end position="70"/>
    </location>
</feature>
<keyword evidence="14" id="KW-0829">Tyrosine-protein kinase</keyword>
<dbReference type="PANTHER" id="PTHR32309">
    <property type="entry name" value="TYROSINE-PROTEIN KINASE"/>
    <property type="match status" value="1"/>
</dbReference>
<keyword evidence="9" id="KW-0547">Nucleotide-binding</keyword>
<proteinExistence type="inferred from homology"/>
<dbReference type="SUPFAM" id="SSF52540">
    <property type="entry name" value="P-loop containing nucleoside triphosphate hydrolases"/>
    <property type="match status" value="1"/>
</dbReference>
<sequence length="747" mass="81529">MARNQLSAPSRELPPAREGGSVVLQIRPPEEDRIIDLSRFFSLLYRERWLILAVALLTAALAGTVLTQMAPQYSSSVLLKAESGAAKGSGLEALLPALSGEDAGLRSEIDVMRSRTIVGRVVDRLGLVEDPEFNPVLDDPNQGALARIWDKAYSTAMGFIRGGGPPPTEEGIRYMTVDSTVRNLSVSNDAGSLSILVSFHSSDPSKSARIANTLVDEYLAYRSAEKLNLARSATGWLGESLNQLREQVRDAEQKVQAFRAENNLVDTESGSVLVQRMSEMNAQLVQLRAERQTAEAKLQSARDAMSNGGAVAEMLDSPVIQRLRDQEGELSRQLTEQSQLGRRHPVIIELRSRLAAVQNDIQAEMRRIVSGLASNVVAFKAREVSLERAYNTLSEEIGGQGPARAQLDQLQSEARTLRATFEQTLAQYKAIDNPDRLSAPDLSVVSAAAAPIFPSFPQKVPMLAGAAILGILLGAVAAILRDLLDRSMRSLESVEASLNIPVLGLVPRLTRSRAKNPGAYLRDRPGSTFAQGMRDIAHATQAGTATTGRNVILVTSTAPGEGKTTFCEAFAVQMARMGRKVLIIDGDLRRRATSRRQREGGVDLSTMLQRGLPYESVPRHDPRLGVDVAPSFTATPEPDFLLNSERMQQFVTMASHDYDLVIIDSPPIGAVHDAAILASMAAQCIYLVQWGKTPKSAALAGLRKLRRFADDIHVTSVLTQVHMRRYASYDKGIYSPYGAKYESYFRN</sequence>
<organism evidence="21 22">
    <name type="scientific">Skermanella cutis</name>
    <dbReference type="NCBI Taxonomy" id="2775420"/>
    <lineage>
        <taxon>Bacteria</taxon>
        <taxon>Pseudomonadati</taxon>
        <taxon>Pseudomonadota</taxon>
        <taxon>Alphaproteobacteria</taxon>
        <taxon>Rhodospirillales</taxon>
        <taxon>Azospirillaceae</taxon>
        <taxon>Skermanella</taxon>
    </lineage>
</organism>
<comment type="catalytic activity">
    <reaction evidence="15">
        <text>L-tyrosyl-[protein] + ATP = O-phospho-L-tyrosyl-[protein] + ADP + H(+)</text>
        <dbReference type="Rhea" id="RHEA:10596"/>
        <dbReference type="Rhea" id="RHEA-COMP:10136"/>
        <dbReference type="Rhea" id="RHEA-COMP:20101"/>
        <dbReference type="ChEBI" id="CHEBI:15378"/>
        <dbReference type="ChEBI" id="CHEBI:30616"/>
        <dbReference type="ChEBI" id="CHEBI:46858"/>
        <dbReference type="ChEBI" id="CHEBI:61978"/>
        <dbReference type="ChEBI" id="CHEBI:456216"/>
        <dbReference type="EC" id="2.7.10.2"/>
    </reaction>
</comment>
<dbReference type="CDD" id="cd05387">
    <property type="entry name" value="BY-kinase"/>
    <property type="match status" value="1"/>
</dbReference>
<dbReference type="InterPro" id="IPR027417">
    <property type="entry name" value="P-loop_NTPase"/>
</dbReference>
<feature type="transmembrane region" description="Helical" evidence="18">
    <location>
        <begin position="460"/>
        <end position="480"/>
    </location>
</feature>
<dbReference type="InterPro" id="IPR025669">
    <property type="entry name" value="AAA_dom"/>
</dbReference>
<evidence type="ECO:0000313" key="22">
    <source>
        <dbReference type="Proteomes" id="UP000595197"/>
    </source>
</evidence>
<dbReference type="PANTHER" id="PTHR32309:SF13">
    <property type="entry name" value="FERRIC ENTEROBACTIN TRANSPORT PROTEIN FEPE"/>
    <property type="match status" value="1"/>
</dbReference>
<evidence type="ECO:0000256" key="2">
    <source>
        <dbReference type="ARBA" id="ARBA00007316"/>
    </source>
</evidence>
<feature type="region of interest" description="Disordered" evidence="17">
    <location>
        <begin position="1"/>
        <end position="21"/>
    </location>
</feature>
<keyword evidence="12 18" id="KW-1133">Transmembrane helix</keyword>
<dbReference type="Pfam" id="PF02706">
    <property type="entry name" value="Wzz"/>
    <property type="match status" value="1"/>
</dbReference>
<evidence type="ECO:0000256" key="11">
    <source>
        <dbReference type="ARBA" id="ARBA00022840"/>
    </source>
</evidence>
<evidence type="ECO:0000256" key="12">
    <source>
        <dbReference type="ARBA" id="ARBA00022989"/>
    </source>
</evidence>
<keyword evidence="11" id="KW-0067">ATP-binding</keyword>
<dbReference type="InterPro" id="IPR050445">
    <property type="entry name" value="Bact_polysacc_biosynth/exp"/>
</dbReference>
<evidence type="ECO:0000256" key="7">
    <source>
        <dbReference type="ARBA" id="ARBA00022679"/>
    </source>
</evidence>
<gene>
    <name evidence="21" type="ORF">IGS68_19475</name>
</gene>
<evidence type="ECO:0000313" key="21">
    <source>
        <dbReference type="EMBL" id="QQP88219.1"/>
    </source>
</evidence>
<evidence type="ECO:0000256" key="9">
    <source>
        <dbReference type="ARBA" id="ARBA00022741"/>
    </source>
</evidence>
<dbReference type="InterPro" id="IPR005702">
    <property type="entry name" value="Wzc-like_C"/>
</dbReference>
<feature type="domain" description="Polysaccharide chain length determinant N-terminal" evidence="19">
    <location>
        <begin position="35"/>
        <end position="124"/>
    </location>
</feature>
<keyword evidence="13 18" id="KW-0472">Membrane</keyword>
<protein>
    <recommendedName>
        <fullName evidence="4">non-specific protein-tyrosine kinase</fullName>
        <ecNumber evidence="4">2.7.10.2</ecNumber>
    </recommendedName>
</protein>
<name>A0ABX7B321_9PROT</name>
<evidence type="ECO:0000256" key="16">
    <source>
        <dbReference type="SAM" id="Coils"/>
    </source>
</evidence>
<keyword evidence="22" id="KW-1185">Reference proteome</keyword>
<dbReference type="Pfam" id="PF13614">
    <property type="entry name" value="AAA_31"/>
    <property type="match status" value="1"/>
</dbReference>
<keyword evidence="6" id="KW-0997">Cell inner membrane</keyword>
<evidence type="ECO:0000256" key="18">
    <source>
        <dbReference type="SAM" id="Phobius"/>
    </source>
</evidence>